<evidence type="ECO:0000313" key="1">
    <source>
        <dbReference type="EMBL" id="MXU88917.1"/>
    </source>
</evidence>
<dbReference type="EMBL" id="GIFC01006834">
    <property type="protein sequence ID" value="MXU88917.1"/>
    <property type="molecule type" value="Transcribed_RNA"/>
</dbReference>
<protein>
    <submittedName>
        <fullName evidence="1">Putative secreted protein</fullName>
    </submittedName>
</protein>
<reference evidence="1" key="1">
    <citation type="submission" date="2019-12" db="EMBL/GenBank/DDBJ databases">
        <title>An insight into the sialome of adult female Ixodes ricinus ticks feeding for 6 days.</title>
        <authorList>
            <person name="Perner J."/>
            <person name="Ribeiro J.M.C."/>
        </authorList>
    </citation>
    <scope>NUCLEOTIDE SEQUENCE</scope>
    <source>
        <strain evidence="1">Semi-engorged</strain>
        <tissue evidence="1">Salivary glands</tissue>
    </source>
</reference>
<proteinExistence type="predicted"/>
<accession>A0A6B0UG70</accession>
<sequence length="104" mass="11231">MHPSAAPLLLGGTPPALALPFLGLGSSARAAAVLPLGFSNLYQAYLLLPRRRRLYPFQSKLPSATPPSQQQVWSPGLPTTTCRCGACKVQSPTCWSRQTKCRRP</sequence>
<name>A0A6B0UG70_IXORI</name>
<dbReference type="AlphaFoldDB" id="A0A6B0UG70"/>
<organism evidence="1">
    <name type="scientific">Ixodes ricinus</name>
    <name type="common">Common tick</name>
    <name type="synonym">Acarus ricinus</name>
    <dbReference type="NCBI Taxonomy" id="34613"/>
    <lineage>
        <taxon>Eukaryota</taxon>
        <taxon>Metazoa</taxon>
        <taxon>Ecdysozoa</taxon>
        <taxon>Arthropoda</taxon>
        <taxon>Chelicerata</taxon>
        <taxon>Arachnida</taxon>
        <taxon>Acari</taxon>
        <taxon>Parasitiformes</taxon>
        <taxon>Ixodida</taxon>
        <taxon>Ixodoidea</taxon>
        <taxon>Ixodidae</taxon>
        <taxon>Ixodinae</taxon>
        <taxon>Ixodes</taxon>
    </lineage>
</organism>